<sequence>MEKEGLIHLDSGRAKEIVESLGVVEVLYNGFPVWIERLNGDTAEVRFLETGGRLEVPVTELVEGGSLGEEGPGGP</sequence>
<dbReference type="eggNOG" id="ENOG5032528">
    <property type="taxonomic scope" value="Bacteria"/>
</dbReference>
<dbReference type="RefSeq" id="WP_015049230.1">
    <property type="nucleotide sequence ID" value="NC_018870.1"/>
</dbReference>
<dbReference type="Pfam" id="PF08141">
    <property type="entry name" value="SspH"/>
    <property type="match status" value="1"/>
</dbReference>
<keyword evidence="3" id="KW-0749">Sporulation</keyword>
<evidence type="ECO:0000256" key="3">
    <source>
        <dbReference type="ARBA" id="ARBA00022969"/>
    </source>
</evidence>
<dbReference type="AlphaFoldDB" id="K4LEC9"/>
<evidence type="ECO:0000256" key="1">
    <source>
        <dbReference type="ARBA" id="ARBA00004288"/>
    </source>
</evidence>
<dbReference type="EMBL" id="CP003732">
    <property type="protein sequence ID" value="AFV10310.1"/>
    <property type="molecule type" value="Genomic_DNA"/>
</dbReference>
<dbReference type="GO" id="GO:0030436">
    <property type="term" value="P:asexual sporulation"/>
    <property type="evidence" value="ECO:0007669"/>
    <property type="project" value="InterPro"/>
</dbReference>
<dbReference type="Proteomes" id="UP000000467">
    <property type="component" value="Chromosome"/>
</dbReference>
<gene>
    <name evidence="4" type="primary">sasPH</name>
    <name evidence="4" type="ordered locus">Tph_c00610</name>
</gene>
<dbReference type="GO" id="GO:0030435">
    <property type="term" value="P:sporulation resulting in formation of a cellular spore"/>
    <property type="evidence" value="ECO:0007669"/>
    <property type="project" value="UniProtKB-KW"/>
</dbReference>
<organism evidence="4 5">
    <name type="scientific">Thermacetogenium phaeum (strain ATCC BAA-254 / DSM 26808 / PB)</name>
    <dbReference type="NCBI Taxonomy" id="1089553"/>
    <lineage>
        <taxon>Bacteria</taxon>
        <taxon>Bacillati</taxon>
        <taxon>Bacillota</taxon>
        <taxon>Clostridia</taxon>
        <taxon>Thermoanaerobacterales</taxon>
        <taxon>Thermoanaerobacteraceae</taxon>
        <taxon>Thermacetogenium</taxon>
    </lineage>
</organism>
<proteinExistence type="inferred from homology"/>
<dbReference type="GO" id="GO:0042601">
    <property type="term" value="C:endospore-forming forespore"/>
    <property type="evidence" value="ECO:0007669"/>
    <property type="project" value="InterPro"/>
</dbReference>
<evidence type="ECO:0000313" key="4">
    <source>
        <dbReference type="EMBL" id="AFV10310.1"/>
    </source>
</evidence>
<keyword evidence="5" id="KW-1185">Reference proteome</keyword>
<evidence type="ECO:0000313" key="5">
    <source>
        <dbReference type="Proteomes" id="UP000000467"/>
    </source>
</evidence>
<dbReference type="HOGENOM" id="CLU_191960_1_0_9"/>
<evidence type="ECO:0000256" key="2">
    <source>
        <dbReference type="ARBA" id="ARBA00006573"/>
    </source>
</evidence>
<comment type="subcellular location">
    <subcellularLocation>
        <location evidence="1">Spore core</location>
    </subcellularLocation>
</comment>
<protein>
    <submittedName>
        <fullName evidence="4">Small acid-soluble spore protein</fullName>
    </submittedName>
</protein>
<dbReference type="InterPro" id="IPR012610">
    <property type="entry name" value="SASP_SspH"/>
</dbReference>
<reference evidence="4 5" key="1">
    <citation type="journal article" date="2012" name="BMC Genomics">
        <title>Genome-guided analysis of physiological and morphological traits of the fermentative acetate oxidizer Thermacetogenium phaeum.</title>
        <authorList>
            <person name="Oehler D."/>
            <person name="Poehlein A."/>
            <person name="Leimbach A."/>
            <person name="Muller N."/>
            <person name="Daniel R."/>
            <person name="Gottschalk G."/>
            <person name="Schink B."/>
        </authorList>
    </citation>
    <scope>NUCLEOTIDE SEQUENCE [LARGE SCALE GENOMIC DNA]</scope>
    <source>
        <strain evidence="5">ATCC BAA-254 / DSM 26808 / PB</strain>
    </source>
</reference>
<accession>K4LEC9</accession>
<comment type="similarity">
    <text evidence="2">Belongs to the SspH family.</text>
</comment>
<dbReference type="KEGG" id="tpz:Tph_c00610"/>
<name>K4LEC9_THEPS</name>